<keyword evidence="1" id="KW-0732">Signal</keyword>
<gene>
    <name evidence="3" type="ORF">PWN146_01712</name>
</gene>
<name>A0A1C3HDB8_SERMA</name>
<feature type="domain" description="Glycosyl hydrolase-like 10" evidence="2">
    <location>
        <begin position="41"/>
        <end position="376"/>
    </location>
</feature>
<dbReference type="AlphaFoldDB" id="A0A1C3HDB8"/>
<dbReference type="InterPro" id="IPR003790">
    <property type="entry name" value="GHL10"/>
</dbReference>
<protein>
    <recommendedName>
        <fullName evidence="2">Glycosyl hydrolase-like 10 domain-containing protein</fullName>
    </recommendedName>
</protein>
<dbReference type="Gene3D" id="3.20.20.80">
    <property type="entry name" value="Glycosidases"/>
    <property type="match status" value="1"/>
</dbReference>
<accession>A0A1C3HDB8</accession>
<dbReference type="PANTHER" id="PTHR43405:SF1">
    <property type="entry name" value="GLYCOSYL HYDROLASE DIGH"/>
    <property type="match status" value="1"/>
</dbReference>
<dbReference type="InterPro" id="IPR052177">
    <property type="entry name" value="Divisome_Glycosyl_Hydrolase"/>
</dbReference>
<evidence type="ECO:0000313" key="3">
    <source>
        <dbReference type="EMBL" id="SAY43022.1"/>
    </source>
</evidence>
<organism evidence="3">
    <name type="scientific">Serratia marcescens</name>
    <dbReference type="NCBI Taxonomy" id="615"/>
    <lineage>
        <taxon>Bacteria</taxon>
        <taxon>Pseudomonadati</taxon>
        <taxon>Pseudomonadota</taxon>
        <taxon>Gammaproteobacteria</taxon>
        <taxon>Enterobacterales</taxon>
        <taxon>Yersiniaceae</taxon>
        <taxon>Serratia</taxon>
    </lineage>
</organism>
<dbReference type="PANTHER" id="PTHR43405">
    <property type="entry name" value="GLYCOSYL HYDROLASE DIGH"/>
    <property type="match status" value="1"/>
</dbReference>
<dbReference type="SUPFAM" id="SSF51445">
    <property type="entry name" value="(Trans)glycosidases"/>
    <property type="match status" value="1"/>
</dbReference>
<dbReference type="InterPro" id="IPR017853">
    <property type="entry name" value="GH"/>
</dbReference>
<proteinExistence type="predicted"/>
<evidence type="ECO:0000259" key="2">
    <source>
        <dbReference type="Pfam" id="PF02638"/>
    </source>
</evidence>
<reference evidence="3" key="1">
    <citation type="submission" date="2016-05" db="EMBL/GenBank/DDBJ databases">
        <authorList>
            <person name="Cock P.J.A."/>
            <person name="Cock P.J.A."/>
        </authorList>
    </citation>
    <scope>NUCLEOTIDE SEQUENCE</scope>
    <source>
        <strain evidence="3">PWN146_assembly</strain>
    </source>
</reference>
<evidence type="ECO:0000256" key="1">
    <source>
        <dbReference type="ARBA" id="ARBA00022729"/>
    </source>
</evidence>
<dbReference type="PROSITE" id="PS51257">
    <property type="entry name" value="PROKAR_LIPOPROTEIN"/>
    <property type="match status" value="1"/>
</dbReference>
<dbReference type="EMBL" id="LT575490">
    <property type="protein sequence ID" value="SAY43022.1"/>
    <property type="molecule type" value="Genomic_DNA"/>
</dbReference>
<sequence>MPTGATKLGGWLLMAAMLGVSGCAKPPEPEKPAQPTPPVTPMRGIWLATVIGLDWPPAATLKAETAQERVRLQKQGLTDALDDMVKTGINTVYFQVKPDGTALWRSDILPWSEVLTGTVGRDPGYDPLAFMLQEAHRRGIKVHAWLNPYRVSMNTRQQTIDALNQTLQSPPASVYALHPDWIRAANDRFVLDPGLPDVRNWITGVVAEIVKNYDVDGIQFDDYFYYETLQSPLDDEKTYRAYGKGFADKAAWRRDNTLQLIKQVSATVKALKPAVAFGVSPAGVWRNKADDPAGSATRAGAPSYDTAYADTRQWVKLGLLDYIAPQLYWPFDREIVRYDVLANWWAEVVKGTPVRLYAGVALYKVGTPSASEPAWTVDDGVPELKRQLDLNESLPGMGGTILFRQRNLTEPQTDKAVEYLRTRWKTGQ</sequence>
<dbReference type="Pfam" id="PF02638">
    <property type="entry name" value="GHL10"/>
    <property type="match status" value="1"/>
</dbReference>